<dbReference type="EMBL" id="CADIKC010000014">
    <property type="protein sequence ID" value="CAB3741104.1"/>
    <property type="molecule type" value="Genomic_DNA"/>
</dbReference>
<dbReference type="PANTHER" id="PTHR48081">
    <property type="entry name" value="AB HYDROLASE SUPERFAMILY PROTEIN C4A8.06C"/>
    <property type="match status" value="1"/>
</dbReference>
<dbReference type="GeneID" id="97045289"/>
<proteinExistence type="predicted"/>
<organism evidence="3 4">
    <name type="scientific">Paraburkholderia sediminicola</name>
    <dbReference type="NCBI Taxonomy" id="458836"/>
    <lineage>
        <taxon>Bacteria</taxon>
        <taxon>Pseudomonadati</taxon>
        <taxon>Pseudomonadota</taxon>
        <taxon>Betaproteobacteria</taxon>
        <taxon>Burkholderiales</taxon>
        <taxon>Burkholderiaceae</taxon>
        <taxon>Paraburkholderia</taxon>
    </lineage>
</organism>
<reference evidence="3 4" key="1">
    <citation type="submission" date="2020-04" db="EMBL/GenBank/DDBJ databases">
        <authorList>
            <person name="De Canck E."/>
        </authorList>
    </citation>
    <scope>NUCLEOTIDE SEQUENCE [LARGE SCALE GENOMIC DNA]</scope>
    <source>
        <strain evidence="3 4">LMG 24238</strain>
    </source>
</reference>
<dbReference type="RefSeq" id="WP_175054191.1">
    <property type="nucleotide sequence ID" value="NZ_CADIKC010000014.1"/>
</dbReference>
<feature type="domain" description="BD-FAE-like" evidence="2">
    <location>
        <begin position="60"/>
        <end position="157"/>
    </location>
</feature>
<dbReference type="AlphaFoldDB" id="A0A6J5CPF1"/>
<evidence type="ECO:0000256" key="1">
    <source>
        <dbReference type="ARBA" id="ARBA00022801"/>
    </source>
</evidence>
<evidence type="ECO:0000259" key="2">
    <source>
        <dbReference type="Pfam" id="PF20434"/>
    </source>
</evidence>
<dbReference type="Pfam" id="PF20434">
    <property type="entry name" value="BD-FAE"/>
    <property type="match status" value="1"/>
</dbReference>
<protein>
    <recommendedName>
        <fullName evidence="2">BD-FAE-like domain-containing protein</fullName>
    </recommendedName>
</protein>
<dbReference type="PANTHER" id="PTHR48081:SF33">
    <property type="entry name" value="KYNURENINE FORMAMIDASE"/>
    <property type="match status" value="1"/>
</dbReference>
<evidence type="ECO:0000313" key="3">
    <source>
        <dbReference type="EMBL" id="CAB3741104.1"/>
    </source>
</evidence>
<dbReference type="GO" id="GO:0016787">
    <property type="term" value="F:hydrolase activity"/>
    <property type="evidence" value="ECO:0007669"/>
    <property type="project" value="UniProtKB-KW"/>
</dbReference>
<name>A0A6J5CPF1_9BURK</name>
<sequence>MTKVYKNFTREELNKEYDVAASVEGVQSYFVQYLSRSKATREKVGASFDVPYGTSSAETLDIFFPNSRSNCPIHIFFHGGGYRSQDKWNFSYVAEPLVEAGAIVVIPNYGLCPSVRLDDIIQQTRSSIAWVYANARIMGGNPNAITISGHSSGAHTVARMLETDWSFFHRTPHDVIKAAIAISGMYDQEPRRLSYVNEFIRLSEEESLRNSCFYNTPSRRIPYLLAVGSQETAEYVRQTVDFAAALRSRSYDVEHMIVEDRNHYDILDSLLDFEDPLGKKLHSFVWPK</sequence>
<dbReference type="InterPro" id="IPR049492">
    <property type="entry name" value="BD-FAE-like_dom"/>
</dbReference>
<keyword evidence="4" id="KW-1185">Reference proteome</keyword>
<accession>A0A6J5CPF1</accession>
<dbReference type="SUPFAM" id="SSF53474">
    <property type="entry name" value="alpha/beta-Hydrolases"/>
    <property type="match status" value="1"/>
</dbReference>
<gene>
    <name evidence="3" type="ORF">LMG24238_06716</name>
</gene>
<dbReference type="InterPro" id="IPR050300">
    <property type="entry name" value="GDXG_lipolytic_enzyme"/>
</dbReference>
<keyword evidence="1" id="KW-0378">Hydrolase</keyword>
<dbReference type="Gene3D" id="3.40.50.1820">
    <property type="entry name" value="alpha/beta hydrolase"/>
    <property type="match status" value="1"/>
</dbReference>
<dbReference type="Proteomes" id="UP000494255">
    <property type="component" value="Unassembled WGS sequence"/>
</dbReference>
<evidence type="ECO:0000313" key="4">
    <source>
        <dbReference type="Proteomes" id="UP000494255"/>
    </source>
</evidence>
<dbReference type="InterPro" id="IPR029058">
    <property type="entry name" value="AB_hydrolase_fold"/>
</dbReference>